<dbReference type="RefSeq" id="WP_310223690.1">
    <property type="nucleotide sequence ID" value="NZ_JAVDSB010000001.1"/>
</dbReference>
<name>A0ABU1NQ44_9BACL</name>
<dbReference type="SUPFAM" id="SSF53807">
    <property type="entry name" value="Helical backbone' metal receptor"/>
    <property type="match status" value="1"/>
</dbReference>
<comment type="caution">
    <text evidence="7">The sequence shown here is derived from an EMBL/GenBank/DDBJ whole genome shotgun (WGS) entry which is preliminary data.</text>
</comment>
<dbReference type="PANTHER" id="PTHR30532:SF29">
    <property type="entry name" value="FE(3+) DICITRATE-BINDING PERIPLASMIC PROTEIN"/>
    <property type="match status" value="1"/>
</dbReference>
<comment type="subcellular location">
    <subcellularLocation>
        <location evidence="1">Cell envelope</location>
    </subcellularLocation>
</comment>
<keyword evidence="3" id="KW-0813">Transport</keyword>
<feature type="chain" id="PRO_5045174201" evidence="5">
    <location>
        <begin position="25"/>
        <end position="326"/>
    </location>
</feature>
<accession>A0ABU1NQ44</accession>
<evidence type="ECO:0000259" key="6">
    <source>
        <dbReference type="PROSITE" id="PS50983"/>
    </source>
</evidence>
<evidence type="ECO:0000256" key="3">
    <source>
        <dbReference type="ARBA" id="ARBA00022448"/>
    </source>
</evidence>
<evidence type="ECO:0000313" key="8">
    <source>
        <dbReference type="Proteomes" id="UP001267290"/>
    </source>
</evidence>
<dbReference type="PROSITE" id="PS50983">
    <property type="entry name" value="FE_B12_PBP"/>
    <property type="match status" value="1"/>
</dbReference>
<gene>
    <name evidence="7" type="ORF">J2736_000767</name>
</gene>
<dbReference type="PANTHER" id="PTHR30532">
    <property type="entry name" value="IRON III DICITRATE-BINDING PERIPLASMIC PROTEIN"/>
    <property type="match status" value="1"/>
</dbReference>
<evidence type="ECO:0000313" key="7">
    <source>
        <dbReference type="EMBL" id="MDR6549584.1"/>
    </source>
</evidence>
<protein>
    <submittedName>
        <fullName evidence="7">Iron complex transport system substrate-binding protein</fullName>
    </submittedName>
</protein>
<feature type="signal peptide" evidence="5">
    <location>
        <begin position="1"/>
        <end position="24"/>
    </location>
</feature>
<evidence type="ECO:0000256" key="4">
    <source>
        <dbReference type="ARBA" id="ARBA00022729"/>
    </source>
</evidence>
<comment type="similarity">
    <text evidence="2">Belongs to the bacterial solute-binding protein 8 family.</text>
</comment>
<evidence type="ECO:0000256" key="2">
    <source>
        <dbReference type="ARBA" id="ARBA00008814"/>
    </source>
</evidence>
<dbReference type="InterPro" id="IPR002491">
    <property type="entry name" value="ABC_transptr_periplasmic_BD"/>
</dbReference>
<reference evidence="7 8" key="1">
    <citation type="submission" date="2023-07" db="EMBL/GenBank/DDBJ databases">
        <title>Sorghum-associated microbial communities from plants grown in Nebraska, USA.</title>
        <authorList>
            <person name="Schachtman D."/>
        </authorList>
    </citation>
    <scope>NUCLEOTIDE SEQUENCE [LARGE SCALE GENOMIC DNA]</scope>
    <source>
        <strain evidence="7 8">CC258</strain>
    </source>
</reference>
<organism evidence="7 8">
    <name type="scientific">Paenibacillus qinlingensis</name>
    <dbReference type="NCBI Taxonomy" id="1837343"/>
    <lineage>
        <taxon>Bacteria</taxon>
        <taxon>Bacillati</taxon>
        <taxon>Bacillota</taxon>
        <taxon>Bacilli</taxon>
        <taxon>Bacillales</taxon>
        <taxon>Paenibacillaceae</taxon>
        <taxon>Paenibacillus</taxon>
    </lineage>
</organism>
<dbReference type="EMBL" id="JAVDSB010000001">
    <property type="protein sequence ID" value="MDR6549584.1"/>
    <property type="molecule type" value="Genomic_DNA"/>
</dbReference>
<dbReference type="PROSITE" id="PS51257">
    <property type="entry name" value="PROKAR_LIPOPROTEIN"/>
    <property type="match status" value="1"/>
</dbReference>
<proteinExistence type="inferred from homology"/>
<keyword evidence="8" id="KW-1185">Reference proteome</keyword>
<dbReference type="Gene3D" id="3.40.50.1980">
    <property type="entry name" value="Nitrogenase molybdenum iron protein domain"/>
    <property type="match status" value="2"/>
</dbReference>
<dbReference type="Pfam" id="PF01497">
    <property type="entry name" value="Peripla_BP_2"/>
    <property type="match status" value="1"/>
</dbReference>
<dbReference type="InterPro" id="IPR051313">
    <property type="entry name" value="Bact_iron-sidero_bind"/>
</dbReference>
<evidence type="ECO:0000256" key="5">
    <source>
        <dbReference type="SAM" id="SignalP"/>
    </source>
</evidence>
<keyword evidence="4 5" id="KW-0732">Signal</keyword>
<dbReference type="Proteomes" id="UP001267290">
    <property type="component" value="Unassembled WGS sequence"/>
</dbReference>
<sequence length="326" mass="35449">MIQASKRKFINFTAVLLVSSIFLAGCGAGTDTNNVATPASTTPATATATATAKPQDRVLKDAMGHEVKIPGEVKRVIAPFLEDGLTALGIKPVAQWSAAGEPQLYLQNVLSGVPVLDMTGGLKPEQTLSHNPDLIILAAPTYMKNGTYEDFSKIAPTFVLSNDENDWRGNVAKLGEVLGKTKEAEQAIKKYDEKVTASKDKLRTAIGDKSAVLFQSANEKGFKLFGANFYSGKLLYQGFGFKQPKMLKGDYDTYSLETLAQLDDVDYIFVLSGKGHAKAPVDNPLWQQLPAVKQGHVYEVDSGHWFNQNVIANQLIIDDVLRLVVK</sequence>
<evidence type="ECO:0000256" key="1">
    <source>
        <dbReference type="ARBA" id="ARBA00004196"/>
    </source>
</evidence>
<feature type="domain" description="Fe/B12 periplasmic-binding" evidence="6">
    <location>
        <begin position="73"/>
        <end position="326"/>
    </location>
</feature>